<dbReference type="PANTHER" id="PTHR45908">
    <property type="entry name" value="PROTEIN CBG11750-RELATED"/>
    <property type="match status" value="1"/>
</dbReference>
<feature type="domain" description="Fungal lipase-type" evidence="1">
    <location>
        <begin position="87"/>
        <end position="221"/>
    </location>
</feature>
<sequence length="350" mass="39569">MASIRLPLCIGLFLTVVLTQKAQYTDDVGRHQFYPLAASAYTNPQTCINKWLGAQLKRQINVDCDMLKGDTCSGYTAVSPDKKIIALVFRGTTTDEQLLAEIDETLRKKIPLGAGTVDEYFYDGFNKLWTGGMKDDFLSLRSKYPSFDIYVTGHSLGGAMSTIAANYLVLTQNVPAASIKHMTFGEPRVGDQAFADDHDARFTYSFRVTNHNDVGPHIPPKFLSFQNHQTEIWYNNDMSTANFTVCSGQEDPNCSDSVTLLHYSIPEHRQYYGVNLDDWINVFYSSTMRLYTEFLLFFPLIALAMSKKRRLQAQRVLPAFGHEDQGRCVRYEDGNTRDEWCRDPATACAC</sequence>
<protein>
    <recommendedName>
        <fullName evidence="1">Fungal lipase-type domain-containing protein</fullName>
    </recommendedName>
</protein>
<comment type="caution">
    <text evidence="2">The sequence shown here is derived from an EMBL/GenBank/DDBJ whole genome shotgun (WGS) entry which is preliminary data.</text>
</comment>
<dbReference type="Pfam" id="PF01764">
    <property type="entry name" value="Lipase_3"/>
    <property type="match status" value="1"/>
</dbReference>
<dbReference type="InterPro" id="IPR002921">
    <property type="entry name" value="Fungal_lipase-type"/>
</dbReference>
<dbReference type="SUPFAM" id="SSF53474">
    <property type="entry name" value="alpha/beta-Hydrolases"/>
    <property type="match status" value="1"/>
</dbReference>
<feature type="non-terminal residue" evidence="2">
    <location>
        <position position="1"/>
    </location>
</feature>
<dbReference type="Proteomes" id="UP001177023">
    <property type="component" value="Unassembled WGS sequence"/>
</dbReference>
<reference evidence="2" key="1">
    <citation type="submission" date="2023-06" db="EMBL/GenBank/DDBJ databases">
        <authorList>
            <person name="Delattre M."/>
        </authorList>
    </citation>
    <scope>NUCLEOTIDE SEQUENCE</scope>
    <source>
        <strain evidence="2">AF72</strain>
    </source>
</reference>
<organism evidence="2 3">
    <name type="scientific">Mesorhabditis spiculigera</name>
    <dbReference type="NCBI Taxonomy" id="96644"/>
    <lineage>
        <taxon>Eukaryota</taxon>
        <taxon>Metazoa</taxon>
        <taxon>Ecdysozoa</taxon>
        <taxon>Nematoda</taxon>
        <taxon>Chromadorea</taxon>
        <taxon>Rhabditida</taxon>
        <taxon>Rhabditina</taxon>
        <taxon>Rhabditomorpha</taxon>
        <taxon>Rhabditoidea</taxon>
        <taxon>Rhabditidae</taxon>
        <taxon>Mesorhabditinae</taxon>
        <taxon>Mesorhabditis</taxon>
    </lineage>
</organism>
<evidence type="ECO:0000313" key="2">
    <source>
        <dbReference type="EMBL" id="CAJ0577191.1"/>
    </source>
</evidence>
<dbReference type="AlphaFoldDB" id="A0AA36CZP5"/>
<dbReference type="EMBL" id="CATQJA010002648">
    <property type="protein sequence ID" value="CAJ0577191.1"/>
    <property type="molecule type" value="Genomic_DNA"/>
</dbReference>
<dbReference type="CDD" id="cd00519">
    <property type="entry name" value="Lipase_3"/>
    <property type="match status" value="1"/>
</dbReference>
<accession>A0AA36CZP5</accession>
<evidence type="ECO:0000259" key="1">
    <source>
        <dbReference type="Pfam" id="PF01764"/>
    </source>
</evidence>
<name>A0AA36CZP5_9BILA</name>
<keyword evidence="3" id="KW-1185">Reference proteome</keyword>
<dbReference type="Gene3D" id="3.40.50.1820">
    <property type="entry name" value="alpha/beta hydrolase"/>
    <property type="match status" value="1"/>
</dbReference>
<proteinExistence type="predicted"/>
<dbReference type="GO" id="GO:0006629">
    <property type="term" value="P:lipid metabolic process"/>
    <property type="evidence" value="ECO:0007669"/>
    <property type="project" value="InterPro"/>
</dbReference>
<gene>
    <name evidence="2" type="ORF">MSPICULIGERA_LOCUS15469</name>
</gene>
<evidence type="ECO:0000313" key="3">
    <source>
        <dbReference type="Proteomes" id="UP001177023"/>
    </source>
</evidence>
<dbReference type="InterPro" id="IPR029058">
    <property type="entry name" value="AB_hydrolase_fold"/>
</dbReference>